<reference evidence="3 6" key="3">
    <citation type="submission" date="2016-12" db="EMBL/GenBank/DDBJ databases">
        <title>The new phylogeny of genus Mycobacterium.</title>
        <authorList>
            <person name="Tortoli E."/>
            <person name="Trovato A."/>
            <person name="Cirillo D.M."/>
        </authorList>
    </citation>
    <scope>NUCLEOTIDE SEQUENCE [LARGE SCALE GENOMIC DNA]</scope>
    <source>
        <strain evidence="3 6">DSM 44942</strain>
    </source>
</reference>
<reference evidence="5" key="1">
    <citation type="submission" date="2015-04" db="EMBL/GenBank/DDBJ databases">
        <title>Genome sequence of Mycobacterium arupense GUC1.</title>
        <authorList>
            <person name="Greninger A.L."/>
            <person name="Cunningham G."/>
            <person name="Chiu C.Y."/>
            <person name="Miller S."/>
        </authorList>
    </citation>
    <scope>NUCLEOTIDE SEQUENCE [LARGE SCALE GENOMIC DNA]</scope>
    <source>
        <strain evidence="5">GUC1</strain>
    </source>
</reference>
<dbReference type="STRING" id="342002.BST15_17190"/>
<organism evidence="2 5">
    <name type="scientific">Mycolicibacter arupensis</name>
    <dbReference type="NCBI Taxonomy" id="342002"/>
    <lineage>
        <taxon>Bacteria</taxon>
        <taxon>Bacillati</taxon>
        <taxon>Actinomycetota</taxon>
        <taxon>Actinomycetes</taxon>
        <taxon>Mycobacteriales</taxon>
        <taxon>Mycobacteriaceae</taxon>
        <taxon>Mycolicibacter</taxon>
    </lineage>
</organism>
<dbReference type="Proteomes" id="UP000321797">
    <property type="component" value="Unassembled WGS sequence"/>
</dbReference>
<dbReference type="PATRIC" id="fig|342002.3.peg.3290"/>
<dbReference type="EMBL" id="LASW01000065">
    <property type="protein sequence ID" value="KKB98574.1"/>
    <property type="molecule type" value="Genomic_DNA"/>
</dbReference>
<accession>A0A0F5MVD2</accession>
<evidence type="ECO:0000313" key="5">
    <source>
        <dbReference type="Proteomes" id="UP000034416"/>
    </source>
</evidence>
<feature type="region of interest" description="Disordered" evidence="1">
    <location>
        <begin position="416"/>
        <end position="442"/>
    </location>
</feature>
<dbReference type="Proteomes" id="UP000192327">
    <property type="component" value="Unassembled WGS sequence"/>
</dbReference>
<dbReference type="OrthoDB" id="3218228at2"/>
<evidence type="ECO:0000313" key="6">
    <source>
        <dbReference type="Proteomes" id="UP000192327"/>
    </source>
</evidence>
<dbReference type="Proteomes" id="UP000034416">
    <property type="component" value="Unassembled WGS sequence"/>
</dbReference>
<evidence type="ECO:0000313" key="7">
    <source>
        <dbReference type="Proteomes" id="UP000321797"/>
    </source>
</evidence>
<dbReference type="EMBL" id="SSGD01000008">
    <property type="protein sequence ID" value="TXI60028.1"/>
    <property type="molecule type" value="Genomic_DNA"/>
</dbReference>
<evidence type="ECO:0000313" key="2">
    <source>
        <dbReference type="EMBL" id="KKB98574.1"/>
    </source>
</evidence>
<sequence length="592" mass="64180">MDESEFWSSTEQLTLIYQWARARYVAPWALLLTVLLRVIMSTSHRVMLPGPPAPASLNMGIVLVGRSGSGKGVTDKLARIVWPRDDIHEEGLGSGQGIHDLFKETKDPEDRITRALITVSEIDHLTALNAGQGNNTRAAIKAALTGDRLGSKGASTATTRSVPADSYRLGLSISAQFGHCGVLLDDVSGGTPQRLVWGSVTDPSIPDTPGPEPDRVLDTNLPGWALADKPVLIQYGTPKIAEYVAAGLLANQRGELDAIDGHRTLTRLKVAAALAILDHRSVVSEDDWALSEVVMVKSDATRNSVLEYDRQAARAKIRDRAIARAVGDEVYDSRLLDGVRNSILRTLERDGEQAGNELRSKMGKRDRRDMFDQAIALLQHEGLVASMEVARGTRYRLTPVQGEPAVQGAYQQLKEGEPKVQGEPSATITDLDSRRSHETERPKVSCQKWFDQHIADLRAAGNDTAESFAVYAAGEAVGYSRANLAQAASSSSEVVLIARTNRGATWSITGDQDAAYVPASEFFSKYLDALPGNTTEIDQSAYMLAAEQAGYSATTARKAAVQHPRIQSAPAHGNAKSERIWRIRQTDEGVTA</sequence>
<reference evidence="4 7" key="4">
    <citation type="submission" date="2018-09" db="EMBL/GenBank/DDBJ databases">
        <title>Metagenome Assembled Genomes from an Advanced Water Purification Facility.</title>
        <authorList>
            <person name="Stamps B.W."/>
            <person name="Spear J.R."/>
        </authorList>
    </citation>
    <scope>NUCLEOTIDE SEQUENCE [LARGE SCALE GENOMIC DNA]</scope>
    <source>
        <strain evidence="4">Bin_29_2</strain>
    </source>
</reference>
<name>A0A0F5MVD2_9MYCO</name>
<evidence type="ECO:0008006" key="8">
    <source>
        <dbReference type="Google" id="ProtNLM"/>
    </source>
</evidence>
<comment type="caution">
    <text evidence="2">The sequence shown here is derived from an EMBL/GenBank/DDBJ whole genome shotgun (WGS) entry which is preliminary data.</text>
</comment>
<feature type="compositionally biased region" description="Basic and acidic residues" evidence="1">
    <location>
        <begin position="431"/>
        <end position="442"/>
    </location>
</feature>
<evidence type="ECO:0000313" key="3">
    <source>
        <dbReference type="EMBL" id="OQZ94098.1"/>
    </source>
</evidence>
<gene>
    <name evidence="3" type="ORF">BST15_17190</name>
    <name evidence="4" type="ORF">E6Q54_01525</name>
    <name evidence="2" type="ORF">WR43_13860</name>
</gene>
<dbReference type="AlphaFoldDB" id="A0A0F5MVD2"/>
<evidence type="ECO:0000313" key="4">
    <source>
        <dbReference type="EMBL" id="TXI60028.1"/>
    </source>
</evidence>
<proteinExistence type="predicted"/>
<keyword evidence="6" id="KW-1185">Reference proteome</keyword>
<dbReference type="EMBL" id="MVHH01000047">
    <property type="protein sequence ID" value="OQZ94098.1"/>
    <property type="molecule type" value="Genomic_DNA"/>
</dbReference>
<evidence type="ECO:0000256" key="1">
    <source>
        <dbReference type="SAM" id="MobiDB-lite"/>
    </source>
</evidence>
<protein>
    <recommendedName>
        <fullName evidence="8">DUF3987 domain-containing protein</fullName>
    </recommendedName>
</protein>
<reference evidence="2" key="2">
    <citation type="submission" date="2015-04" db="EMBL/GenBank/DDBJ databases">
        <title>Genome sequence of Mycobacterium arupense strain GUC1.</title>
        <authorList>
            <person name="Greninger A.L."/>
            <person name="Cunningham G."/>
            <person name="Chiu C.Y."/>
            <person name="Miller S."/>
        </authorList>
    </citation>
    <scope>NUCLEOTIDE SEQUENCE</scope>
    <source>
        <strain evidence="2">GUC1</strain>
    </source>
</reference>